<dbReference type="InterPro" id="IPR011701">
    <property type="entry name" value="MFS"/>
</dbReference>
<evidence type="ECO:0000256" key="7">
    <source>
        <dbReference type="ARBA" id="ARBA00023136"/>
    </source>
</evidence>
<dbReference type="Proteomes" id="UP000295560">
    <property type="component" value="Unassembled WGS sequence"/>
</dbReference>
<feature type="transmembrane region" description="Helical" evidence="8">
    <location>
        <begin position="136"/>
        <end position="160"/>
    </location>
</feature>
<feature type="transmembrane region" description="Helical" evidence="8">
    <location>
        <begin position="102"/>
        <end position="124"/>
    </location>
</feature>
<evidence type="ECO:0000256" key="5">
    <source>
        <dbReference type="ARBA" id="ARBA00022692"/>
    </source>
</evidence>
<dbReference type="InterPro" id="IPR036259">
    <property type="entry name" value="MFS_trans_sf"/>
</dbReference>
<dbReference type="AlphaFoldDB" id="A0A4R1HK36"/>
<comment type="caution">
    <text evidence="10">The sequence shown here is derived from an EMBL/GenBank/DDBJ whole genome shotgun (WGS) entry which is preliminary data.</text>
</comment>
<proteinExistence type="inferred from homology"/>
<feature type="domain" description="Major facilitator superfamily (MFS) profile" evidence="9">
    <location>
        <begin position="11"/>
        <end position="398"/>
    </location>
</feature>
<evidence type="ECO:0000259" key="9">
    <source>
        <dbReference type="PROSITE" id="PS50850"/>
    </source>
</evidence>
<gene>
    <name evidence="10" type="ORF">EV378_5364</name>
</gene>
<name>A0A4R1HK36_PSEEN</name>
<dbReference type="CDD" id="cd17325">
    <property type="entry name" value="MFS_MdtG_SLC18_like"/>
    <property type="match status" value="1"/>
</dbReference>
<comment type="similarity">
    <text evidence="2">Belongs to the major facilitator superfamily. TCR/Tet family.</text>
</comment>
<feature type="transmembrane region" description="Helical" evidence="8">
    <location>
        <begin position="279"/>
        <end position="298"/>
    </location>
</feature>
<keyword evidence="4" id="KW-1003">Cell membrane</keyword>
<comment type="subcellular location">
    <subcellularLocation>
        <location evidence="1">Cell membrane</location>
        <topology evidence="1">Multi-pass membrane protein</topology>
    </subcellularLocation>
</comment>
<organism evidence="10 11">
    <name type="scientific">Pseudonocardia endophytica</name>
    <dbReference type="NCBI Taxonomy" id="401976"/>
    <lineage>
        <taxon>Bacteria</taxon>
        <taxon>Bacillati</taxon>
        <taxon>Actinomycetota</taxon>
        <taxon>Actinomycetes</taxon>
        <taxon>Pseudonocardiales</taxon>
        <taxon>Pseudonocardiaceae</taxon>
        <taxon>Pseudonocardia</taxon>
    </lineage>
</organism>
<dbReference type="InterPro" id="IPR005829">
    <property type="entry name" value="Sugar_transporter_CS"/>
</dbReference>
<evidence type="ECO:0000256" key="2">
    <source>
        <dbReference type="ARBA" id="ARBA00007520"/>
    </source>
</evidence>
<dbReference type="GO" id="GO:0022857">
    <property type="term" value="F:transmembrane transporter activity"/>
    <property type="evidence" value="ECO:0007669"/>
    <property type="project" value="InterPro"/>
</dbReference>
<evidence type="ECO:0000313" key="10">
    <source>
        <dbReference type="EMBL" id="TCK21381.1"/>
    </source>
</evidence>
<dbReference type="InterPro" id="IPR001958">
    <property type="entry name" value="Tet-R_TetA/multi-R_MdtG-like"/>
</dbReference>
<accession>A0A4R1HK36</accession>
<keyword evidence="3" id="KW-0813">Transport</keyword>
<dbReference type="PANTHER" id="PTHR23517:SF3">
    <property type="entry name" value="INTEGRAL MEMBRANE TRANSPORT PROTEIN"/>
    <property type="match status" value="1"/>
</dbReference>
<evidence type="ECO:0000256" key="3">
    <source>
        <dbReference type="ARBA" id="ARBA00022448"/>
    </source>
</evidence>
<dbReference type="GO" id="GO:0005886">
    <property type="term" value="C:plasma membrane"/>
    <property type="evidence" value="ECO:0007669"/>
    <property type="project" value="UniProtKB-SubCell"/>
</dbReference>
<evidence type="ECO:0000256" key="4">
    <source>
        <dbReference type="ARBA" id="ARBA00022475"/>
    </source>
</evidence>
<dbReference type="Pfam" id="PF07690">
    <property type="entry name" value="MFS_1"/>
    <property type="match status" value="1"/>
</dbReference>
<dbReference type="Gene3D" id="1.20.1720.10">
    <property type="entry name" value="Multidrug resistance protein D"/>
    <property type="match status" value="1"/>
</dbReference>
<dbReference type="SUPFAM" id="SSF103473">
    <property type="entry name" value="MFS general substrate transporter"/>
    <property type="match status" value="1"/>
</dbReference>
<feature type="transmembrane region" description="Helical" evidence="8">
    <location>
        <begin position="305"/>
        <end position="323"/>
    </location>
</feature>
<dbReference type="PRINTS" id="PR01035">
    <property type="entry name" value="TCRTETA"/>
</dbReference>
<feature type="transmembrane region" description="Helical" evidence="8">
    <location>
        <begin position="166"/>
        <end position="187"/>
    </location>
</feature>
<dbReference type="InterPro" id="IPR050171">
    <property type="entry name" value="MFS_Transporters"/>
</dbReference>
<evidence type="ECO:0000256" key="8">
    <source>
        <dbReference type="SAM" id="Phobius"/>
    </source>
</evidence>
<sequence>MSDRSARLPSGVRVLVGMSFTVAVGYGIVAPVLPVFARSFDVGLTATSTVIGAFAVVRILFAPLSGRLVEKLGELPLLFLGLLIVGVSSLACAAATEFWQLLVFRAAGGIGSTFFTVSSDLMLFRMSPRTMLGRASAALAGAFLLGSVVGPVAGAVLVPWGDRLPFIVYGGLLVVATAVVALFLAACTPPHVPQERLVASGATTFWTACKTRAFRAALASNFLDGWTVHGIRVVLVPVFVTEMLDRTSSWAAASLALFAAGTAAGLPIAGWMADQIGRRLPSLLGTTVLAATAVWLGLSSSIAEFLVASALSGVGTGLIAPPANAAVGDLVNRQPTGGRGGAALAGFQMVGDAGAVVGPLLVGVVADLGGYPIAFSTAAVVAGVALVGWSRVDRRGAS</sequence>
<keyword evidence="7 8" id="KW-0472">Membrane</keyword>
<feature type="transmembrane region" description="Helical" evidence="8">
    <location>
        <begin position="42"/>
        <end position="63"/>
    </location>
</feature>
<feature type="transmembrane region" description="Helical" evidence="8">
    <location>
        <begin position="75"/>
        <end position="96"/>
    </location>
</feature>
<dbReference type="InterPro" id="IPR020846">
    <property type="entry name" value="MFS_dom"/>
</dbReference>
<keyword evidence="6 8" id="KW-1133">Transmembrane helix</keyword>
<keyword evidence="5 8" id="KW-0812">Transmembrane</keyword>
<keyword evidence="11" id="KW-1185">Reference proteome</keyword>
<dbReference type="PANTHER" id="PTHR23517">
    <property type="entry name" value="RESISTANCE PROTEIN MDTM, PUTATIVE-RELATED-RELATED"/>
    <property type="match status" value="1"/>
</dbReference>
<evidence type="ECO:0000256" key="6">
    <source>
        <dbReference type="ARBA" id="ARBA00022989"/>
    </source>
</evidence>
<evidence type="ECO:0000313" key="11">
    <source>
        <dbReference type="Proteomes" id="UP000295560"/>
    </source>
</evidence>
<protein>
    <submittedName>
        <fullName evidence="10">Putative MFS family arabinose efflux permease</fullName>
    </submittedName>
</protein>
<dbReference type="PROSITE" id="PS50850">
    <property type="entry name" value="MFS"/>
    <property type="match status" value="1"/>
</dbReference>
<reference evidence="10 11" key="1">
    <citation type="submission" date="2019-03" db="EMBL/GenBank/DDBJ databases">
        <title>Sequencing the genomes of 1000 actinobacteria strains.</title>
        <authorList>
            <person name="Klenk H.-P."/>
        </authorList>
    </citation>
    <scope>NUCLEOTIDE SEQUENCE [LARGE SCALE GENOMIC DNA]</scope>
    <source>
        <strain evidence="10 11">DSM 44969</strain>
    </source>
</reference>
<feature type="transmembrane region" description="Helical" evidence="8">
    <location>
        <begin position="369"/>
        <end position="389"/>
    </location>
</feature>
<feature type="transmembrane region" description="Helical" evidence="8">
    <location>
        <begin position="250"/>
        <end position="273"/>
    </location>
</feature>
<dbReference type="PROSITE" id="PS00216">
    <property type="entry name" value="SUGAR_TRANSPORT_1"/>
    <property type="match status" value="1"/>
</dbReference>
<evidence type="ECO:0000256" key="1">
    <source>
        <dbReference type="ARBA" id="ARBA00004651"/>
    </source>
</evidence>
<dbReference type="EMBL" id="SMFZ01000002">
    <property type="protein sequence ID" value="TCK21381.1"/>
    <property type="molecule type" value="Genomic_DNA"/>
</dbReference>
<feature type="transmembrane region" description="Helical" evidence="8">
    <location>
        <begin position="12"/>
        <end position="36"/>
    </location>
</feature>
<dbReference type="Gene3D" id="1.20.1250.20">
    <property type="entry name" value="MFS general substrate transporter like domains"/>
    <property type="match status" value="1"/>
</dbReference>